<reference evidence="2 3" key="1">
    <citation type="submission" date="2018-11" db="EMBL/GenBank/DDBJ databases">
        <title>Trebonia kvetii gen.nov., sp.nov., a novel acidophilic actinobacterium, and proposal of the new actinobacterial family Treboniaceae fam. nov.</title>
        <authorList>
            <person name="Rapoport D."/>
            <person name="Sagova-Mareckova M."/>
            <person name="Sedlacek I."/>
            <person name="Provaznik J."/>
            <person name="Kralova S."/>
            <person name="Pavlinic D."/>
            <person name="Benes V."/>
            <person name="Kopecky J."/>
        </authorList>
    </citation>
    <scope>NUCLEOTIDE SEQUENCE [LARGE SCALE GENOMIC DNA]</scope>
    <source>
        <strain evidence="2 3">15Tr583</strain>
    </source>
</reference>
<keyword evidence="3" id="KW-1185">Reference proteome</keyword>
<dbReference type="Pfam" id="PF04149">
    <property type="entry name" value="DUF397"/>
    <property type="match status" value="1"/>
</dbReference>
<accession>A0A6P2BU31</accession>
<organism evidence="2 3">
    <name type="scientific">Trebonia kvetii</name>
    <dbReference type="NCBI Taxonomy" id="2480626"/>
    <lineage>
        <taxon>Bacteria</taxon>
        <taxon>Bacillati</taxon>
        <taxon>Actinomycetota</taxon>
        <taxon>Actinomycetes</taxon>
        <taxon>Streptosporangiales</taxon>
        <taxon>Treboniaceae</taxon>
        <taxon>Trebonia</taxon>
    </lineage>
</organism>
<evidence type="ECO:0000259" key="1">
    <source>
        <dbReference type="Pfam" id="PF04149"/>
    </source>
</evidence>
<dbReference type="OrthoDB" id="4299240at2"/>
<sequence length="71" mass="7858">MPRSSSEDERLTWRKARRSMNNGNCAEIAASIGVIAVRDSKDPHGPVLRYPVASWTSFLATARNGDFDALH</sequence>
<comment type="caution">
    <text evidence="2">The sequence shown here is derived from an EMBL/GenBank/DDBJ whole genome shotgun (WGS) entry which is preliminary data.</text>
</comment>
<gene>
    <name evidence="2" type="ORF">EAS64_29415</name>
</gene>
<feature type="domain" description="DUF397" evidence="1">
    <location>
        <begin position="11"/>
        <end position="63"/>
    </location>
</feature>
<dbReference type="AlphaFoldDB" id="A0A6P2BU31"/>
<proteinExistence type="predicted"/>
<evidence type="ECO:0000313" key="3">
    <source>
        <dbReference type="Proteomes" id="UP000460272"/>
    </source>
</evidence>
<dbReference type="EMBL" id="RPFW01000006">
    <property type="protein sequence ID" value="TVZ01605.1"/>
    <property type="molecule type" value="Genomic_DNA"/>
</dbReference>
<dbReference type="Proteomes" id="UP000460272">
    <property type="component" value="Unassembled WGS sequence"/>
</dbReference>
<dbReference type="RefSeq" id="WP_145858338.1">
    <property type="nucleotide sequence ID" value="NZ_RPFW01000006.1"/>
</dbReference>
<evidence type="ECO:0000313" key="2">
    <source>
        <dbReference type="EMBL" id="TVZ01605.1"/>
    </source>
</evidence>
<protein>
    <submittedName>
        <fullName evidence="2">DUF397 domain-containing protein</fullName>
    </submittedName>
</protein>
<name>A0A6P2BU31_9ACTN</name>
<dbReference type="InterPro" id="IPR007278">
    <property type="entry name" value="DUF397"/>
</dbReference>